<protein>
    <recommendedName>
        <fullName evidence="4">Glycosyltransferase</fullName>
    </recommendedName>
</protein>
<dbReference type="PATRIC" id="fig|1193502.14.peg.2960"/>
<dbReference type="Proteomes" id="UP000094609">
    <property type="component" value="Chromosome"/>
</dbReference>
<dbReference type="EMBL" id="CP017111">
    <property type="protein sequence ID" value="AOO66676.1"/>
    <property type="molecule type" value="Genomic_DNA"/>
</dbReference>
<keyword evidence="1" id="KW-1133">Transmembrane helix</keyword>
<name>A0A1D7TNV2_9BACT</name>
<feature type="transmembrane region" description="Helical" evidence="1">
    <location>
        <begin position="122"/>
        <end position="144"/>
    </location>
</feature>
<evidence type="ECO:0000256" key="1">
    <source>
        <dbReference type="SAM" id="Phobius"/>
    </source>
</evidence>
<evidence type="ECO:0000313" key="2">
    <source>
        <dbReference type="EMBL" id="AOO66676.1"/>
    </source>
</evidence>
<accession>A0A1D7TNV2</accession>
<sequence length="420" mass="49371">MLKDKQTYGWVALDTPFEPPVCFWQEWSYYTKRVILDLFCFPFFVCAVLGIGLWKKIRKQPSQKRMFFGSHPIVILMHNKHVLEEEYACVLFAFEDYSKGKMHDGLTLRDIMPSFLIGKSPYMLGSYWAMIWVLVRFDMVHLYFDGGLLERTVWWRLEAWCYQLCGIKIVMYPYGTDVMSVSHNTNRIQRFGHMRFSKRYFLLDKKREERNFWWSKYANLIVGYAPYIDFLPRLDVLTWHGHIVQDVLMLPFPSLLPKIKIVHFASHGVRKSSFFIAHELERLAAHYPHVEIECLSGLPRDIAIQKLEEAHIFIDSLNDGYLQFSSLEAMLKGRVTLSLIDAELQTFFTQIAPLEYQSFFRDLPLMGITHETLYEKLEALVLHPECLESIAKKSGEFAHEMVTNNIEGYRAIIAMLMEPQ</sequence>
<proteinExistence type="predicted"/>
<dbReference type="AlphaFoldDB" id="A0A1D7TNV2"/>
<dbReference type="RefSeq" id="WP_069479192.1">
    <property type="nucleotide sequence ID" value="NZ_CP017111.1"/>
</dbReference>
<keyword evidence="1" id="KW-0472">Membrane</keyword>
<dbReference type="STRING" id="1193502.SHALO_2924"/>
<organism evidence="2 3">
    <name type="scientific">Sulfurospirillum halorespirans DSM 13726</name>
    <dbReference type="NCBI Taxonomy" id="1193502"/>
    <lineage>
        <taxon>Bacteria</taxon>
        <taxon>Pseudomonadati</taxon>
        <taxon>Campylobacterota</taxon>
        <taxon>Epsilonproteobacteria</taxon>
        <taxon>Campylobacterales</taxon>
        <taxon>Sulfurospirillaceae</taxon>
        <taxon>Sulfurospirillum</taxon>
    </lineage>
</organism>
<evidence type="ECO:0000313" key="3">
    <source>
        <dbReference type="Proteomes" id="UP000094609"/>
    </source>
</evidence>
<reference evidence="3" key="1">
    <citation type="submission" date="2016-08" db="EMBL/GenBank/DDBJ databases">
        <title>Complete genome sequence of the organohalide-respiring Epsilonproteobacterium Sulfurospirillum halorespirans.</title>
        <authorList>
            <person name="Goris T."/>
            <person name="Zimmermann J."/>
            <person name="Schenz B."/>
            <person name="Lemos M."/>
            <person name="Hackermueller J."/>
            <person name="Diekert G."/>
        </authorList>
    </citation>
    <scope>NUCLEOTIDE SEQUENCE [LARGE SCALE GENOMIC DNA]</scope>
    <source>
        <strain>DSM 13726</strain>
        <strain evidence="3">PCE-M2</strain>
    </source>
</reference>
<feature type="transmembrane region" description="Helical" evidence="1">
    <location>
        <begin position="34"/>
        <end position="54"/>
    </location>
</feature>
<gene>
    <name evidence="2" type="ORF">SHALO_2924</name>
</gene>
<evidence type="ECO:0008006" key="4">
    <source>
        <dbReference type="Google" id="ProtNLM"/>
    </source>
</evidence>
<keyword evidence="3" id="KW-1185">Reference proteome</keyword>
<keyword evidence="1" id="KW-0812">Transmembrane</keyword>
<dbReference type="KEGG" id="shal:SHALO_2924"/>